<dbReference type="EMBL" id="LMYN01000002">
    <property type="protein sequence ID" value="KSA04093.1"/>
    <property type="molecule type" value="Genomic_DNA"/>
</dbReference>
<dbReference type="Gene3D" id="3.30.160.60">
    <property type="entry name" value="Classic Zinc Finger"/>
    <property type="match status" value="1"/>
</dbReference>
<dbReference type="OrthoDB" id="10018191at2759"/>
<dbReference type="GO" id="GO:0008270">
    <property type="term" value="F:zinc ion binding"/>
    <property type="evidence" value="ECO:0007669"/>
    <property type="project" value="UniProtKB-KW"/>
</dbReference>
<evidence type="ECO:0000313" key="5">
    <source>
        <dbReference type="Proteomes" id="UP000054251"/>
    </source>
</evidence>
<keyword evidence="1" id="KW-0479">Metal-binding</keyword>
<keyword evidence="5" id="KW-1185">Reference proteome</keyword>
<dbReference type="SUPFAM" id="SSF57667">
    <property type="entry name" value="beta-beta-alpha zinc fingers"/>
    <property type="match status" value="1"/>
</dbReference>
<dbReference type="InterPro" id="IPR013087">
    <property type="entry name" value="Znf_C2H2_type"/>
</dbReference>
<gene>
    <name evidence="4" type="ORF">AC631_00172</name>
</gene>
<protein>
    <recommendedName>
        <fullName evidence="3">C2H2-type domain-containing protein</fullName>
    </recommendedName>
</protein>
<keyword evidence="1" id="KW-0862">Zinc</keyword>
<evidence type="ECO:0000259" key="3">
    <source>
        <dbReference type="PROSITE" id="PS50157"/>
    </source>
</evidence>
<dbReference type="SMART" id="SM00355">
    <property type="entry name" value="ZnF_C2H2"/>
    <property type="match status" value="3"/>
</dbReference>
<dbReference type="Proteomes" id="UP000054251">
    <property type="component" value="Unassembled WGS sequence"/>
</dbReference>
<dbReference type="PROSITE" id="PS00028">
    <property type="entry name" value="ZINC_FINGER_C2H2_1"/>
    <property type="match status" value="1"/>
</dbReference>
<organism evidence="4 5">
    <name type="scientific">Debaryomyces fabryi</name>
    <dbReference type="NCBI Taxonomy" id="58627"/>
    <lineage>
        <taxon>Eukaryota</taxon>
        <taxon>Fungi</taxon>
        <taxon>Dikarya</taxon>
        <taxon>Ascomycota</taxon>
        <taxon>Saccharomycotina</taxon>
        <taxon>Pichiomycetes</taxon>
        <taxon>Debaryomycetaceae</taxon>
        <taxon>Debaryomyces</taxon>
    </lineage>
</organism>
<keyword evidence="1" id="KW-0863">Zinc-finger</keyword>
<evidence type="ECO:0000256" key="1">
    <source>
        <dbReference type="PROSITE-ProRule" id="PRU00042"/>
    </source>
</evidence>
<feature type="region of interest" description="Disordered" evidence="2">
    <location>
        <begin position="99"/>
        <end position="126"/>
    </location>
</feature>
<feature type="domain" description="C2H2-type" evidence="3">
    <location>
        <begin position="211"/>
        <end position="233"/>
    </location>
</feature>
<feature type="region of interest" description="Disordered" evidence="2">
    <location>
        <begin position="138"/>
        <end position="161"/>
    </location>
</feature>
<accession>A0A0V1Q6L9</accession>
<sequence length="324" mass="36303">MGSSYIVPPVSNNECKLPLIHSLDLHGYHSTLPPLYRPADVNGLTNPNPNQLSKPLTYYTPGQKQIPPAGYLSPGFVPQSFGYRTNYTATNVANNPTYNSSNTSNHFTHITPASSPSRSDSSSTDGLSTLYNVATASDEASARERKYSDSLESHSDSKSTTPEVVILHPDSIPSTKSCKPRKKRQCPECNLFFSNLATHKSTHLKPTSRPHICKYCNRGFARPNDLFRHTRCHWKDAGFNKGQFKCPYKNHSTGDNCCHTSGIFSRCDTFKNHLKAIHFQYPSGTKKDQRNKVSGNCRMCHKFFTTVDDWLVNHVEKHECPFGN</sequence>
<name>A0A0V1Q6L9_9ASCO</name>
<dbReference type="AlphaFoldDB" id="A0A0V1Q6L9"/>
<reference evidence="4 5" key="1">
    <citation type="submission" date="2015-11" db="EMBL/GenBank/DDBJ databases">
        <title>The genome of Debaryomyces fabryi.</title>
        <authorList>
            <person name="Tafer H."/>
            <person name="Lopandic K."/>
        </authorList>
    </citation>
    <scope>NUCLEOTIDE SEQUENCE [LARGE SCALE GENOMIC DNA]</scope>
    <source>
        <strain evidence="4 5">CBS 789</strain>
    </source>
</reference>
<comment type="caution">
    <text evidence="4">The sequence shown here is derived from an EMBL/GenBank/DDBJ whole genome shotgun (WGS) entry which is preliminary data.</text>
</comment>
<dbReference type="GeneID" id="26837181"/>
<dbReference type="InterPro" id="IPR036236">
    <property type="entry name" value="Znf_C2H2_sf"/>
</dbReference>
<evidence type="ECO:0000313" key="4">
    <source>
        <dbReference type="EMBL" id="KSA04093.1"/>
    </source>
</evidence>
<dbReference type="PROSITE" id="PS50157">
    <property type="entry name" value="ZINC_FINGER_C2H2_2"/>
    <property type="match status" value="1"/>
</dbReference>
<dbReference type="RefSeq" id="XP_015470195.1">
    <property type="nucleotide sequence ID" value="XM_015609002.1"/>
</dbReference>
<feature type="compositionally biased region" description="Basic and acidic residues" evidence="2">
    <location>
        <begin position="140"/>
        <end position="157"/>
    </location>
</feature>
<feature type="compositionally biased region" description="Low complexity" evidence="2">
    <location>
        <begin position="114"/>
        <end position="126"/>
    </location>
</feature>
<evidence type="ECO:0000256" key="2">
    <source>
        <dbReference type="SAM" id="MobiDB-lite"/>
    </source>
</evidence>
<proteinExistence type="predicted"/>